<evidence type="ECO:0000313" key="2">
    <source>
        <dbReference type="EMBL" id="MPN43958.1"/>
    </source>
</evidence>
<reference evidence="2" key="1">
    <citation type="submission" date="2019-08" db="EMBL/GenBank/DDBJ databases">
        <authorList>
            <person name="Kucharzyk K."/>
            <person name="Murdoch R.W."/>
            <person name="Higgins S."/>
            <person name="Loffler F."/>
        </authorList>
    </citation>
    <scope>NUCLEOTIDE SEQUENCE</scope>
</reference>
<accession>A0A645HY76</accession>
<organism evidence="2">
    <name type="scientific">bioreactor metagenome</name>
    <dbReference type="NCBI Taxonomy" id="1076179"/>
    <lineage>
        <taxon>unclassified sequences</taxon>
        <taxon>metagenomes</taxon>
        <taxon>ecological metagenomes</taxon>
    </lineage>
</organism>
<protein>
    <submittedName>
        <fullName evidence="2">Putative oxidoreductase YhhX</fullName>
        <ecNumber evidence="2">1.-.-.-</ecNumber>
    </submittedName>
</protein>
<dbReference type="Gene3D" id="3.30.360.10">
    <property type="entry name" value="Dihydrodipicolinate Reductase, domain 2"/>
    <property type="match status" value="1"/>
</dbReference>
<evidence type="ECO:0000259" key="1">
    <source>
        <dbReference type="Pfam" id="PF02894"/>
    </source>
</evidence>
<keyword evidence="2" id="KW-0560">Oxidoreductase</keyword>
<dbReference type="InterPro" id="IPR051317">
    <property type="entry name" value="Gfo/Idh/MocA_oxidoreduct"/>
</dbReference>
<feature type="domain" description="Gfo/Idh/MocA-like oxidoreductase C-terminal" evidence="1">
    <location>
        <begin position="4"/>
        <end position="110"/>
    </location>
</feature>
<dbReference type="EC" id="1.-.-.-" evidence="2"/>
<proteinExistence type="predicted"/>
<dbReference type="Pfam" id="PF02894">
    <property type="entry name" value="GFO_IDH_MocA_C"/>
    <property type="match status" value="1"/>
</dbReference>
<dbReference type="EMBL" id="VSSQ01102714">
    <property type="protein sequence ID" value="MPN43958.1"/>
    <property type="molecule type" value="Genomic_DNA"/>
</dbReference>
<dbReference type="PANTHER" id="PTHR43708">
    <property type="entry name" value="CONSERVED EXPRESSED OXIDOREDUCTASE (EUROFUNG)"/>
    <property type="match status" value="1"/>
</dbReference>
<dbReference type="InterPro" id="IPR004104">
    <property type="entry name" value="Gfo/Idh/MocA-like_OxRdtase_C"/>
</dbReference>
<dbReference type="AlphaFoldDB" id="A0A645HY76"/>
<comment type="caution">
    <text evidence="2">The sequence shown here is derived from an EMBL/GenBank/DDBJ whole genome shotgun (WGS) entry which is preliminary data.</text>
</comment>
<name>A0A645HY76_9ZZZZ</name>
<dbReference type="GO" id="GO:0016491">
    <property type="term" value="F:oxidoreductase activity"/>
    <property type="evidence" value="ECO:0007669"/>
    <property type="project" value="UniProtKB-KW"/>
</dbReference>
<sequence length="117" mass="12896">MKIDYPQFIVHGTKGSFVKYGIDQQETSLKANIMPGEPGFAADDSIGMLEYVNDDGITVKEEVKPEVGDYGRVYDALYQTLTAGTPNYVKESEVLTNLEILERAFEQASPATITLAK</sequence>
<dbReference type="PANTHER" id="PTHR43708:SF7">
    <property type="entry name" value="OXIDOREDUCTASE"/>
    <property type="match status" value="1"/>
</dbReference>
<gene>
    <name evidence="2" type="primary">yhhX_5</name>
    <name evidence="2" type="ORF">SDC9_191519</name>
</gene>